<dbReference type="InterPro" id="IPR021136">
    <property type="entry name" value="Flagellar_hook_control-like_C"/>
</dbReference>
<dbReference type="EMBL" id="AP028654">
    <property type="protein sequence ID" value="BEP29376.1"/>
    <property type="molecule type" value="Genomic_DNA"/>
</dbReference>
<proteinExistence type="predicted"/>
<evidence type="ECO:0000259" key="2">
    <source>
        <dbReference type="Pfam" id="PF02120"/>
    </source>
</evidence>
<dbReference type="Pfam" id="PF02120">
    <property type="entry name" value="Flg_hook"/>
    <property type="match status" value="1"/>
</dbReference>
<evidence type="ECO:0000313" key="4">
    <source>
        <dbReference type="Proteomes" id="UP001321786"/>
    </source>
</evidence>
<dbReference type="Proteomes" id="UP001321786">
    <property type="component" value="Chromosome"/>
</dbReference>
<organism evidence="3 4">
    <name type="scientific">Helicovermis profundi</name>
    <dbReference type="NCBI Taxonomy" id="3065157"/>
    <lineage>
        <taxon>Bacteria</taxon>
        <taxon>Bacillati</taxon>
        <taxon>Bacillota</taxon>
        <taxon>Clostridia</taxon>
        <taxon>Helicovermis</taxon>
    </lineage>
</organism>
<keyword evidence="1" id="KW-0175">Coiled coil</keyword>
<dbReference type="InterPro" id="IPR038610">
    <property type="entry name" value="FliK-like_C_sf"/>
</dbReference>
<accession>A0AAU9EPU3</accession>
<name>A0AAU9EPU3_9FIRM</name>
<gene>
    <name evidence="3" type="ORF">HLPR_17070</name>
</gene>
<dbReference type="KEGG" id="hprf:HLPR_17070"/>
<feature type="domain" description="Flagellar hook-length control protein-like C-terminal" evidence="2">
    <location>
        <begin position="381"/>
        <end position="455"/>
    </location>
</feature>
<feature type="coiled-coil region" evidence="1">
    <location>
        <begin position="232"/>
        <end position="259"/>
    </location>
</feature>
<dbReference type="AlphaFoldDB" id="A0AAU9EPU3"/>
<reference evidence="3 4" key="1">
    <citation type="submission" date="2023-08" db="EMBL/GenBank/DDBJ databases">
        <title>Helicovermis profunda gen. nov., sp. nov., a novel mesophilic, fermentative bacterium within the Bacillota from a deep-sea hydrothermal vent chimney.</title>
        <authorList>
            <person name="Miyazaki U."/>
            <person name="Mizutani D."/>
            <person name="Hashimoto Y."/>
            <person name="Tame A."/>
            <person name="Sawayama S."/>
            <person name="Miyazaki J."/>
            <person name="Takai K."/>
            <person name="Nakagawa S."/>
        </authorList>
    </citation>
    <scope>NUCLEOTIDE SEQUENCE [LARGE SCALE GENOMIC DNA]</scope>
    <source>
        <strain evidence="3 4">S502</strain>
    </source>
</reference>
<dbReference type="RefSeq" id="WP_338535014.1">
    <property type="nucleotide sequence ID" value="NZ_AP028654.1"/>
</dbReference>
<sequence length="499" mass="56226">MTNDVLSVVSVAKVKHFDTSFNKSVDKGFKSVLEKKAYSNKSLTRNKSNKMKTVEDKSIGLKEKRINSSQKNIDKKPKLSKKVESNLNKKNDISEKIDKLKKEVNKALKKLKSLSKKGDISEQDINSILDFIDNIDVENLDNNDVNNFESLIKQLETLNVSDTNNFIKNLENIIDLTEKNIDSVLKLDKKTDNKTKVPTIDKVSKNDTKSIEKIDKNINSKETKETKETNETKGTKEKIEKLIGKIESLKEKLNKLSDEGSKDIKVTKEIKPTDEMKITSKDVEVNKTDKNTKVNSSKLENNIKKNSKTGRKSAAKTVSKIDTEGVKTKTEISVGKNIEISKNENTLIRSAKLNNPVSTKNFESNVMKQITNFTKNSIKLSETGSEMVLKLKPNNLGKVSLKLVINKGIVEAEFNVENNSVKQVLESNLIDLRNSLQDKGYDLAGLDVSVNQQDKHNSQDGNENGTSKKQKNEEFLDILDILEDNKTLNNEYSTINTLR</sequence>
<evidence type="ECO:0000256" key="1">
    <source>
        <dbReference type="SAM" id="Coils"/>
    </source>
</evidence>
<feature type="coiled-coil region" evidence="1">
    <location>
        <begin position="83"/>
        <end position="117"/>
    </location>
</feature>
<dbReference type="CDD" id="cd17470">
    <property type="entry name" value="T3SS_Flik_C"/>
    <property type="match status" value="1"/>
</dbReference>
<keyword evidence="4" id="KW-1185">Reference proteome</keyword>
<dbReference type="PANTHER" id="PTHR37533:SF2">
    <property type="entry name" value="FLAGELLAR HOOK-LENGTH CONTROL PROTEIN"/>
    <property type="match status" value="1"/>
</dbReference>
<protein>
    <recommendedName>
        <fullName evidence="2">Flagellar hook-length control protein-like C-terminal domain-containing protein</fullName>
    </recommendedName>
</protein>
<dbReference type="InterPro" id="IPR052563">
    <property type="entry name" value="FliK"/>
</dbReference>
<evidence type="ECO:0000313" key="3">
    <source>
        <dbReference type="EMBL" id="BEP29376.1"/>
    </source>
</evidence>
<dbReference type="PANTHER" id="PTHR37533">
    <property type="entry name" value="FLAGELLAR HOOK-LENGTH CONTROL PROTEIN"/>
    <property type="match status" value="1"/>
</dbReference>
<dbReference type="Gene3D" id="3.30.750.140">
    <property type="match status" value="1"/>
</dbReference>